<keyword evidence="5" id="KW-0687">Ribonucleoprotein</keyword>
<dbReference type="GO" id="GO:0005739">
    <property type="term" value="C:mitochondrion"/>
    <property type="evidence" value="ECO:0007669"/>
    <property type="project" value="UniProtKB-SubCell"/>
</dbReference>
<dbReference type="InterPro" id="IPR032710">
    <property type="entry name" value="NTF2-like_dom_sf"/>
</dbReference>
<dbReference type="InterPro" id="IPR007379">
    <property type="entry name" value="Tim44-like_dom"/>
</dbReference>
<dbReference type="PANTHER" id="PTHR28554">
    <property type="entry name" value="39S RIBOSOMAL PROTEIN L45, MITOCHONDRIAL"/>
    <property type="match status" value="1"/>
</dbReference>
<dbReference type="OMA" id="RQSMWSS"/>
<evidence type="ECO:0000256" key="7">
    <source>
        <dbReference type="ARBA" id="ARBA00039448"/>
    </source>
</evidence>
<dbReference type="AlphaFoldDB" id="A0A7N0TFV7"/>
<evidence type="ECO:0000256" key="4">
    <source>
        <dbReference type="ARBA" id="ARBA00023128"/>
    </source>
</evidence>
<evidence type="ECO:0000256" key="6">
    <source>
        <dbReference type="ARBA" id="ARBA00038073"/>
    </source>
</evidence>
<evidence type="ECO:0000256" key="3">
    <source>
        <dbReference type="ARBA" id="ARBA00022980"/>
    </source>
</evidence>
<keyword evidence="11" id="KW-1185">Reference proteome</keyword>
<name>A0A7N0TFV7_KALFE</name>
<keyword evidence="4" id="KW-0496">Mitochondrion</keyword>
<evidence type="ECO:0000313" key="11">
    <source>
        <dbReference type="Proteomes" id="UP000594263"/>
    </source>
</evidence>
<dbReference type="Proteomes" id="UP000594263">
    <property type="component" value="Unplaced"/>
</dbReference>
<dbReference type="EnsemblPlants" id="Kaladp0036s0073.1.v1.1">
    <property type="protein sequence ID" value="Kaladp0036s0073.1.v1.1"/>
    <property type="gene ID" value="Kaladp0036s0073.v1.1"/>
</dbReference>
<proteinExistence type="inferred from homology"/>
<comment type="similarity">
    <text evidence="6">Belongs to the mitochondrion-specific ribosomal protein mL45 family.</text>
</comment>
<organism evidence="10 11">
    <name type="scientific">Kalanchoe fedtschenkoi</name>
    <name type="common">Lavender scallops</name>
    <name type="synonym">South American air plant</name>
    <dbReference type="NCBI Taxonomy" id="63787"/>
    <lineage>
        <taxon>Eukaryota</taxon>
        <taxon>Viridiplantae</taxon>
        <taxon>Streptophyta</taxon>
        <taxon>Embryophyta</taxon>
        <taxon>Tracheophyta</taxon>
        <taxon>Spermatophyta</taxon>
        <taxon>Magnoliopsida</taxon>
        <taxon>eudicotyledons</taxon>
        <taxon>Gunneridae</taxon>
        <taxon>Pentapetalae</taxon>
        <taxon>Saxifragales</taxon>
        <taxon>Crassulaceae</taxon>
        <taxon>Kalanchoe</taxon>
    </lineage>
</organism>
<evidence type="ECO:0000259" key="9">
    <source>
        <dbReference type="SMART" id="SM00978"/>
    </source>
</evidence>
<dbReference type="Gene3D" id="3.10.450.240">
    <property type="match status" value="1"/>
</dbReference>
<keyword evidence="2" id="KW-0809">Transit peptide</keyword>
<evidence type="ECO:0000256" key="8">
    <source>
        <dbReference type="ARBA" id="ARBA00043031"/>
    </source>
</evidence>
<dbReference type="SUPFAM" id="SSF54427">
    <property type="entry name" value="NTF2-like"/>
    <property type="match status" value="1"/>
</dbReference>
<accession>A0A7N0TFV7</accession>
<dbReference type="InterPro" id="IPR051975">
    <property type="entry name" value="mtLSU_mL45"/>
</dbReference>
<feature type="domain" description="Tim44-like" evidence="9">
    <location>
        <begin position="144"/>
        <end position="299"/>
    </location>
</feature>
<evidence type="ECO:0000313" key="10">
    <source>
        <dbReference type="EnsemblPlants" id="Kaladp0036s0073.1.v1.1"/>
    </source>
</evidence>
<dbReference type="SMART" id="SM00978">
    <property type="entry name" value="Tim44"/>
    <property type="match status" value="1"/>
</dbReference>
<dbReference type="FunFam" id="3.10.450.240:FF:000006">
    <property type="entry name" value="Mitochondrial inner membrane translocase complex, subunit Tim44-related protein"/>
    <property type="match status" value="1"/>
</dbReference>
<dbReference type="GO" id="GO:1990904">
    <property type="term" value="C:ribonucleoprotein complex"/>
    <property type="evidence" value="ECO:0007669"/>
    <property type="project" value="UniProtKB-KW"/>
</dbReference>
<comment type="subcellular location">
    <subcellularLocation>
        <location evidence="1">Mitochondrion</location>
    </subcellularLocation>
</comment>
<dbReference type="Pfam" id="PF04280">
    <property type="entry name" value="Tim44"/>
    <property type="match status" value="1"/>
</dbReference>
<evidence type="ECO:0000256" key="1">
    <source>
        <dbReference type="ARBA" id="ARBA00004173"/>
    </source>
</evidence>
<keyword evidence="3" id="KW-0689">Ribosomal protein</keyword>
<dbReference type="GO" id="GO:0005840">
    <property type="term" value="C:ribosome"/>
    <property type="evidence" value="ECO:0007669"/>
    <property type="project" value="UniProtKB-KW"/>
</dbReference>
<dbReference type="PANTHER" id="PTHR28554:SF1">
    <property type="entry name" value="LARGE RIBOSOMAL SUBUNIT PROTEIN ML45"/>
    <property type="match status" value="1"/>
</dbReference>
<reference evidence="10" key="1">
    <citation type="submission" date="2021-01" db="UniProtKB">
        <authorList>
            <consortium name="EnsemblPlants"/>
        </authorList>
    </citation>
    <scope>IDENTIFICATION</scope>
</reference>
<evidence type="ECO:0000256" key="2">
    <source>
        <dbReference type="ARBA" id="ARBA00022946"/>
    </source>
</evidence>
<dbReference type="Gramene" id="Kaladp0036s0073.1.v1.1">
    <property type="protein sequence ID" value="Kaladp0036s0073.1.v1.1"/>
    <property type="gene ID" value="Kaladp0036s0073.v1.1"/>
</dbReference>
<evidence type="ECO:0000256" key="5">
    <source>
        <dbReference type="ARBA" id="ARBA00023274"/>
    </source>
</evidence>
<protein>
    <recommendedName>
        <fullName evidence="7">Large ribosomal subunit protein mL45</fullName>
    </recommendedName>
    <alternativeName>
        <fullName evidence="8">39S ribosomal protein L45, mitochondrial</fullName>
    </alternativeName>
</protein>
<sequence length="311" mass="35249">MSFRRLLTVHKLYRSAPIQDSSFHLVGSCRSYSNALVDAPTSKFHSISSLYNGSKPCRWMPGGSSIIRCTMVASSLLSTTNTRSSSTQTQAPPQARSMGAVRLSVLSPGIIYEPYAPRQKLPFWKRWFTKSGWQQTKADIIIELKSAYAIAKLRKTGYSKQKFYVEAFDLYKEINIMLANGDKNSLRKAVTEKMFSTLKNEIKQREARWSAVHWELIEPAISIRTLRARLIGVDPKDLSKLFIQLTLEFLSKQKFEAYDSKGAVVAGDKNKEVLVRDIWVFEKSMFHKGAFWRLCGRIPVQANPANPPKSG</sequence>